<keyword evidence="4" id="KW-1185">Reference proteome</keyword>
<keyword evidence="2" id="KW-0472">Membrane</keyword>
<evidence type="ECO:0000313" key="3">
    <source>
        <dbReference type="EMBL" id="CEO58624.1"/>
    </source>
</evidence>
<protein>
    <submittedName>
        <fullName evidence="3">Uncharacterized protein</fullName>
    </submittedName>
</protein>
<keyword evidence="2" id="KW-0812">Transmembrane</keyword>
<feature type="transmembrane region" description="Helical" evidence="2">
    <location>
        <begin position="74"/>
        <end position="97"/>
    </location>
</feature>
<proteinExistence type="predicted"/>
<sequence length="223" mass="25870">MPSWASMMLDRFPCATCRHGAGWQSKSEKEAWIEIIHSRWKIRLMMLLDGRVQPIHRSFLIPLSSFLLPPPLQFFHILYSFIFHTTLPILLLGRAVYRGRVSIMSIPSSYPNPSPRLPSQFPTALHQNHLHQDHPYIPAIMNSYPYPSSFGFNTASVAIARERAGNRTRPEPRAPRPVQTDDRQSPLVSWIMHQDCHSPVFLHHISCFLIVHFVHHRLHISRH</sequence>
<dbReference type="Proteomes" id="UP000042958">
    <property type="component" value="Unassembled WGS sequence"/>
</dbReference>
<accession>A0A0F7V9V7</accession>
<name>A0A0F7V9V7_PENBI</name>
<evidence type="ECO:0000256" key="2">
    <source>
        <dbReference type="SAM" id="Phobius"/>
    </source>
</evidence>
<organism evidence="3 4">
    <name type="scientific">Penicillium brasilianum</name>
    <dbReference type="NCBI Taxonomy" id="104259"/>
    <lineage>
        <taxon>Eukaryota</taxon>
        <taxon>Fungi</taxon>
        <taxon>Dikarya</taxon>
        <taxon>Ascomycota</taxon>
        <taxon>Pezizomycotina</taxon>
        <taxon>Eurotiomycetes</taxon>
        <taxon>Eurotiomycetidae</taxon>
        <taxon>Eurotiales</taxon>
        <taxon>Aspergillaceae</taxon>
        <taxon>Penicillium</taxon>
    </lineage>
</organism>
<feature type="region of interest" description="Disordered" evidence="1">
    <location>
        <begin position="162"/>
        <end position="182"/>
    </location>
</feature>
<dbReference type="AlphaFoldDB" id="A0A0F7V9V7"/>
<keyword evidence="2" id="KW-1133">Transmembrane helix</keyword>
<reference evidence="4" key="1">
    <citation type="journal article" date="2015" name="Genome Announc.">
        <title>Draft genome sequence of the fungus Penicillium brasilianum MG11.</title>
        <authorList>
            <person name="Horn F."/>
            <person name="Linde J."/>
            <person name="Mattern D.J."/>
            <person name="Walther G."/>
            <person name="Guthke R."/>
            <person name="Brakhage A.A."/>
            <person name="Valiante V."/>
        </authorList>
    </citation>
    <scope>NUCLEOTIDE SEQUENCE [LARGE SCALE GENOMIC DNA]</scope>
    <source>
        <strain evidence="4">MG11</strain>
    </source>
</reference>
<gene>
    <name evidence="3" type="ORF">PMG11_03333</name>
</gene>
<evidence type="ECO:0000313" key="4">
    <source>
        <dbReference type="Proteomes" id="UP000042958"/>
    </source>
</evidence>
<dbReference type="EMBL" id="CDHK01000003">
    <property type="protein sequence ID" value="CEO58624.1"/>
    <property type="molecule type" value="Genomic_DNA"/>
</dbReference>
<evidence type="ECO:0000256" key="1">
    <source>
        <dbReference type="SAM" id="MobiDB-lite"/>
    </source>
</evidence>